<accession>A0AAD3TQP0</accession>
<comment type="caution">
    <text evidence="2">The sequence shown here is derived from an EMBL/GenBank/DDBJ whole genome shotgun (WGS) entry which is preliminary data.</text>
</comment>
<organism evidence="2 3">
    <name type="scientific">Cutaneotrichosporon spelunceum</name>
    <dbReference type="NCBI Taxonomy" id="1672016"/>
    <lineage>
        <taxon>Eukaryota</taxon>
        <taxon>Fungi</taxon>
        <taxon>Dikarya</taxon>
        <taxon>Basidiomycota</taxon>
        <taxon>Agaricomycotina</taxon>
        <taxon>Tremellomycetes</taxon>
        <taxon>Trichosporonales</taxon>
        <taxon>Trichosporonaceae</taxon>
        <taxon>Cutaneotrichosporon</taxon>
    </lineage>
</organism>
<dbReference type="Proteomes" id="UP001222932">
    <property type="component" value="Unassembled WGS sequence"/>
</dbReference>
<evidence type="ECO:0000313" key="3">
    <source>
        <dbReference type="Proteomes" id="UP001222932"/>
    </source>
</evidence>
<sequence length="256" mass="26992">MEVFPDAHTARLCCSVASVAGAVAMATVSSTSDESTTLTTWLAVITLSVETVLIATQTAHKAAHTWEAAATVLWLGEYQGTTIADPFQADAIYVSRVSAFHCALAWSEWLLLTARFLLLEAEMFKLQLRHLAKALMSKLRPWWNAIKEPFVQIAASVVVLLSGVVVSLGASVGLLATGLFGLVDRALGVVGLGGMREKAFRSLGLYKVVDGVEGVFSTLGLGGVFADGNEEPNTVGNTVGATANDVGRLVTGNKLL</sequence>
<evidence type="ECO:0000256" key="1">
    <source>
        <dbReference type="SAM" id="Phobius"/>
    </source>
</evidence>
<keyword evidence="1" id="KW-0812">Transmembrane</keyword>
<feature type="transmembrane region" description="Helical" evidence="1">
    <location>
        <begin position="150"/>
        <end position="168"/>
    </location>
</feature>
<reference evidence="2" key="2">
    <citation type="submission" date="2023-06" db="EMBL/GenBank/DDBJ databases">
        <authorList>
            <person name="Kobayashi Y."/>
            <person name="Kayamori A."/>
            <person name="Aoki K."/>
            <person name="Shiwa Y."/>
            <person name="Fujita N."/>
            <person name="Sugita T."/>
            <person name="Iwasaki W."/>
            <person name="Tanaka N."/>
            <person name="Takashima M."/>
        </authorList>
    </citation>
    <scope>NUCLEOTIDE SEQUENCE</scope>
    <source>
        <strain evidence="2">HIS016</strain>
    </source>
</reference>
<protein>
    <submittedName>
        <fullName evidence="2">Uncharacterized protein</fullName>
    </submittedName>
</protein>
<proteinExistence type="predicted"/>
<evidence type="ECO:0000313" key="2">
    <source>
        <dbReference type="EMBL" id="GMK54948.1"/>
    </source>
</evidence>
<reference evidence="2" key="1">
    <citation type="journal article" date="2023" name="BMC Genomics">
        <title>Chromosome-level genome assemblies of Cutaneotrichosporon spp. (Trichosporonales, Basidiomycota) reveal imbalanced evolution between nucleotide sequences and chromosome synteny.</title>
        <authorList>
            <person name="Kobayashi Y."/>
            <person name="Kayamori A."/>
            <person name="Aoki K."/>
            <person name="Shiwa Y."/>
            <person name="Matsutani M."/>
            <person name="Fujita N."/>
            <person name="Sugita T."/>
            <person name="Iwasaki W."/>
            <person name="Tanaka N."/>
            <person name="Takashima M."/>
        </authorList>
    </citation>
    <scope>NUCLEOTIDE SEQUENCE</scope>
    <source>
        <strain evidence="2">HIS016</strain>
    </source>
</reference>
<keyword evidence="1" id="KW-1133">Transmembrane helix</keyword>
<gene>
    <name evidence="2" type="ORF">CspeluHIS016_0200040</name>
</gene>
<dbReference type="AlphaFoldDB" id="A0AAD3TQP0"/>
<keyword evidence="1" id="KW-0472">Membrane</keyword>
<keyword evidence="3" id="KW-1185">Reference proteome</keyword>
<name>A0AAD3TQP0_9TREE</name>
<dbReference type="EMBL" id="BTCM01000002">
    <property type="protein sequence ID" value="GMK54948.1"/>
    <property type="molecule type" value="Genomic_DNA"/>
</dbReference>